<dbReference type="EMBL" id="KL662187">
    <property type="protein sequence ID" value="KFM29140.1"/>
    <property type="molecule type" value="Genomic_DNA"/>
</dbReference>
<evidence type="ECO:0000313" key="8">
    <source>
        <dbReference type="EMBL" id="KFM29140.1"/>
    </source>
</evidence>
<dbReference type="InterPro" id="IPR013057">
    <property type="entry name" value="AA_transpt_TM"/>
</dbReference>
<feature type="transmembrane region" description="Helical" evidence="6">
    <location>
        <begin position="299"/>
        <end position="321"/>
    </location>
</feature>
<dbReference type="GO" id="GO:0015179">
    <property type="term" value="F:L-amino acid transmembrane transporter activity"/>
    <property type="evidence" value="ECO:0007669"/>
    <property type="project" value="TreeGrafter"/>
</dbReference>
<protein>
    <submittedName>
        <fullName evidence="8">Putative sodium-coupled neutral amino acid transporter 10</fullName>
    </submittedName>
</protein>
<evidence type="ECO:0000313" key="9">
    <source>
        <dbReference type="Proteomes" id="UP000028924"/>
    </source>
</evidence>
<dbReference type="GO" id="GO:0016020">
    <property type="term" value="C:membrane"/>
    <property type="evidence" value="ECO:0007669"/>
    <property type="project" value="UniProtKB-SubCell"/>
</dbReference>
<evidence type="ECO:0000256" key="5">
    <source>
        <dbReference type="ARBA" id="ARBA00023136"/>
    </source>
</evidence>
<evidence type="ECO:0000256" key="1">
    <source>
        <dbReference type="ARBA" id="ARBA00004141"/>
    </source>
</evidence>
<dbReference type="GeneID" id="23616887"/>
<accession>A0A087STT6</accession>
<evidence type="ECO:0000256" key="4">
    <source>
        <dbReference type="ARBA" id="ARBA00022989"/>
    </source>
</evidence>
<dbReference type="Pfam" id="PF01490">
    <property type="entry name" value="Aa_trans"/>
    <property type="match status" value="1"/>
</dbReference>
<keyword evidence="4 6" id="KW-1133">Transmembrane helix</keyword>
<feature type="transmembrane region" description="Helical" evidence="6">
    <location>
        <begin position="231"/>
        <end position="261"/>
    </location>
</feature>
<dbReference type="eggNOG" id="KOG1305">
    <property type="taxonomic scope" value="Eukaryota"/>
</dbReference>
<feature type="transmembrane region" description="Helical" evidence="6">
    <location>
        <begin position="75"/>
        <end position="99"/>
    </location>
</feature>
<gene>
    <name evidence="8" type="ORF">F751_5496</name>
</gene>
<feature type="domain" description="Amino acid transporter transmembrane" evidence="7">
    <location>
        <begin position="5"/>
        <end position="390"/>
    </location>
</feature>
<proteinExistence type="predicted"/>
<sequence length="527" mass="55394">MKHLMSATLVLTLGIIGSAILPVASAFATTGAVLGIIVALVVGATNVYTCRLLIRGAQYTGTRDYESFAHAVGGPWFKFFTEFSIIILLLGTIIAAMIQCGEVGAAGLTSTWPSTAPGFLTYRGGLAIVVFCTLCIITPLSLLPSMRKLETIGGFGIIIVWFLMFVIIVYSCKNGLPALKDGLFGGFAVVNQGSISDVANAFSTFGFAFYLQAIMMPLLSEMPPGRTGSRITNAASAVTVIGVAATTYIVTAFFGAAMYGYDNTASNILDNQWFGSYTVAPDGTLVPGNGGGGQFTLNFLMTMYLAISLPPIVFACCIPVNNWMVMASRGRYENLRPFTRKCINLAIVISITLAVSLAAPSQSGNVITATGATGVCLVSYLIPVLSHLLLVFGRGHCQRPLQADSASVAGGAAFLKSADGSPLAGGSLGEAKAMPGEGERARPADDYVVVEAPGAQHLEPPLDPETASGTVTNIGYFALPRHYHAPRHSRLHFWAVEVTLPILVCSLGVLFSVATLVLLHNTIAQGE</sequence>
<feature type="transmembrane region" description="Helical" evidence="6">
    <location>
        <begin position="491"/>
        <end position="519"/>
    </location>
</feature>
<feature type="transmembrane region" description="Helical" evidence="6">
    <location>
        <begin position="119"/>
        <end position="140"/>
    </location>
</feature>
<organism evidence="8 9">
    <name type="scientific">Auxenochlorella protothecoides</name>
    <name type="common">Green microalga</name>
    <name type="synonym">Chlorella protothecoides</name>
    <dbReference type="NCBI Taxonomy" id="3075"/>
    <lineage>
        <taxon>Eukaryota</taxon>
        <taxon>Viridiplantae</taxon>
        <taxon>Chlorophyta</taxon>
        <taxon>core chlorophytes</taxon>
        <taxon>Trebouxiophyceae</taxon>
        <taxon>Chlorellales</taxon>
        <taxon>Chlorellaceae</taxon>
        <taxon>Auxenochlorella</taxon>
    </lineage>
</organism>
<feature type="transmembrane region" description="Helical" evidence="6">
    <location>
        <begin position="152"/>
        <end position="171"/>
    </location>
</feature>
<dbReference type="OrthoDB" id="513400at2759"/>
<dbReference type="PANTHER" id="PTHR22950:SF702">
    <property type="entry name" value="AMINO ACID TRANSPORTER PROTEIN"/>
    <property type="match status" value="1"/>
</dbReference>
<feature type="transmembrane region" description="Helical" evidence="6">
    <location>
        <begin position="366"/>
        <end position="392"/>
    </location>
</feature>
<evidence type="ECO:0000256" key="2">
    <source>
        <dbReference type="ARBA" id="ARBA00022692"/>
    </source>
</evidence>
<dbReference type="AlphaFoldDB" id="A0A087STT6"/>
<evidence type="ECO:0000256" key="3">
    <source>
        <dbReference type="ARBA" id="ARBA00022970"/>
    </source>
</evidence>
<evidence type="ECO:0000259" key="7">
    <source>
        <dbReference type="Pfam" id="PF01490"/>
    </source>
</evidence>
<name>A0A087STT6_AUXPR</name>
<keyword evidence="9" id="KW-1185">Reference proteome</keyword>
<dbReference type="PANTHER" id="PTHR22950">
    <property type="entry name" value="AMINO ACID TRANSPORTER"/>
    <property type="match status" value="1"/>
</dbReference>
<dbReference type="KEGG" id="apro:F751_5496"/>
<comment type="subcellular location">
    <subcellularLocation>
        <location evidence="1">Membrane</location>
        <topology evidence="1">Multi-pass membrane protein</topology>
    </subcellularLocation>
</comment>
<feature type="transmembrane region" description="Helical" evidence="6">
    <location>
        <begin position="198"/>
        <end position="219"/>
    </location>
</feature>
<evidence type="ECO:0000256" key="6">
    <source>
        <dbReference type="SAM" id="Phobius"/>
    </source>
</evidence>
<feature type="transmembrane region" description="Helical" evidence="6">
    <location>
        <begin position="342"/>
        <end position="360"/>
    </location>
</feature>
<keyword evidence="3" id="KW-0029">Amino-acid transport</keyword>
<keyword evidence="3" id="KW-0813">Transport</keyword>
<dbReference type="RefSeq" id="XP_011402193.1">
    <property type="nucleotide sequence ID" value="XM_011403891.1"/>
</dbReference>
<dbReference type="Proteomes" id="UP000028924">
    <property type="component" value="Unassembled WGS sequence"/>
</dbReference>
<feature type="transmembrane region" description="Helical" evidence="6">
    <location>
        <begin position="36"/>
        <end position="54"/>
    </location>
</feature>
<keyword evidence="5 6" id="KW-0472">Membrane</keyword>
<keyword evidence="2 6" id="KW-0812">Transmembrane</keyword>
<reference evidence="8 9" key="1">
    <citation type="journal article" date="2014" name="BMC Genomics">
        <title>Oil accumulation mechanisms of the oleaginous microalga Chlorella protothecoides revealed through its genome, transcriptomes, and proteomes.</title>
        <authorList>
            <person name="Gao C."/>
            <person name="Wang Y."/>
            <person name="Shen Y."/>
            <person name="Yan D."/>
            <person name="He X."/>
            <person name="Dai J."/>
            <person name="Wu Q."/>
        </authorList>
    </citation>
    <scope>NUCLEOTIDE SEQUENCE [LARGE SCALE GENOMIC DNA]</scope>
    <source>
        <strain evidence="8 9">0710</strain>
    </source>
</reference>